<dbReference type="Gene3D" id="3.40.190.10">
    <property type="entry name" value="Periplasmic binding protein-like II"/>
    <property type="match status" value="2"/>
</dbReference>
<keyword evidence="13 15" id="KW-0407">Ion channel</keyword>
<dbReference type="InterPro" id="IPR028082">
    <property type="entry name" value="Peripla_BP_I"/>
</dbReference>
<evidence type="ECO:0000313" key="20">
    <source>
        <dbReference type="EMBL" id="CAH9130137.1"/>
    </source>
</evidence>
<evidence type="ECO:0000256" key="6">
    <source>
        <dbReference type="ARBA" id="ARBA00022729"/>
    </source>
</evidence>
<keyword evidence="6 17" id="KW-0732">Signal</keyword>
<evidence type="ECO:0000256" key="5">
    <source>
        <dbReference type="ARBA" id="ARBA00022692"/>
    </source>
</evidence>
<dbReference type="FunFam" id="1.10.287.70:FF:000037">
    <property type="entry name" value="Glutamate receptor"/>
    <property type="match status" value="1"/>
</dbReference>
<comment type="similarity">
    <text evidence="2 15">Belongs to the glutamate-gated ion channel (TC 1.A.10.1) family.</text>
</comment>
<evidence type="ECO:0000256" key="11">
    <source>
        <dbReference type="ARBA" id="ARBA00023180"/>
    </source>
</evidence>
<evidence type="ECO:0000256" key="4">
    <source>
        <dbReference type="ARBA" id="ARBA00022448"/>
    </source>
</evidence>
<evidence type="ECO:0000313" key="19">
    <source>
        <dbReference type="EMBL" id="CAH9098330.1"/>
    </source>
</evidence>
<dbReference type="PANTHER" id="PTHR34836:SF1">
    <property type="entry name" value="OS09G0428600 PROTEIN"/>
    <property type="match status" value="1"/>
</dbReference>
<evidence type="ECO:0000256" key="10">
    <source>
        <dbReference type="ARBA" id="ARBA00023170"/>
    </source>
</evidence>
<evidence type="ECO:0000256" key="3">
    <source>
        <dbReference type="ARBA" id="ARBA00011095"/>
    </source>
</evidence>
<evidence type="ECO:0000256" key="16">
    <source>
        <dbReference type="SAM" id="Phobius"/>
    </source>
</evidence>
<dbReference type="SUPFAM" id="SSF53850">
    <property type="entry name" value="Periplasmic binding protein-like II"/>
    <property type="match status" value="1"/>
</dbReference>
<comment type="function">
    <text evidence="15">Glutamate-gated receptor that probably acts as non-selective cation channel.</text>
</comment>
<dbReference type="CDD" id="cd19990">
    <property type="entry name" value="PBP1_GABAb_receptor_plant"/>
    <property type="match status" value="1"/>
</dbReference>
<dbReference type="InterPro" id="IPR015683">
    <property type="entry name" value="Ionotropic_Glu_rcpt"/>
</dbReference>
<evidence type="ECO:0000256" key="9">
    <source>
        <dbReference type="ARBA" id="ARBA00023136"/>
    </source>
</evidence>
<keyword evidence="8 15" id="KW-0406">Ion transport</keyword>
<keyword evidence="7 16" id="KW-1133">Transmembrane helix</keyword>
<dbReference type="GO" id="GO:0016020">
    <property type="term" value="C:membrane"/>
    <property type="evidence" value="ECO:0007669"/>
    <property type="project" value="UniProtKB-SubCell"/>
</dbReference>
<comment type="subunit">
    <text evidence="3">May form heteromers.</text>
</comment>
<gene>
    <name evidence="19" type="ORF">CEPIT_LOCUS14346</name>
    <name evidence="20" type="ORF">CEPIT_LOCUS30398</name>
</gene>
<dbReference type="FunFam" id="3.40.50.2300:FF:000188">
    <property type="entry name" value="Glutamate receptor"/>
    <property type="match status" value="1"/>
</dbReference>
<keyword evidence="12 15" id="KW-1071">Ligand-gated ion channel</keyword>
<dbReference type="PIRSF" id="PIRSF037090">
    <property type="entry name" value="Iontro_Glu-like_rcpt_pln"/>
    <property type="match status" value="1"/>
</dbReference>
<feature type="chain" id="PRO_5044713460" description="Glutamate receptor" evidence="17">
    <location>
        <begin position="26"/>
        <end position="898"/>
    </location>
</feature>
<comment type="subcellular location">
    <subcellularLocation>
        <location evidence="1">Membrane</location>
        <topology evidence="1">Multi-pass membrane protein</topology>
    </subcellularLocation>
</comment>
<proteinExistence type="inferred from homology"/>
<feature type="transmembrane region" description="Helical" evidence="16">
    <location>
        <begin position="829"/>
        <end position="850"/>
    </location>
</feature>
<dbReference type="SUPFAM" id="SSF53822">
    <property type="entry name" value="Periplasmic binding protein-like I"/>
    <property type="match status" value="1"/>
</dbReference>
<dbReference type="PANTHER" id="PTHR34836">
    <property type="entry name" value="OS06G0188250 PROTEIN"/>
    <property type="match status" value="1"/>
</dbReference>
<keyword evidence="10 15" id="KW-0675">Receptor</keyword>
<keyword evidence="5 16" id="KW-0812">Transmembrane</keyword>
<keyword evidence="11" id="KW-0325">Glycoprotein</keyword>
<dbReference type="InterPro" id="IPR001320">
    <property type="entry name" value="Iontro_rcpt_C"/>
</dbReference>
<evidence type="ECO:0000256" key="13">
    <source>
        <dbReference type="ARBA" id="ARBA00023303"/>
    </source>
</evidence>
<dbReference type="Gene3D" id="1.10.287.70">
    <property type="match status" value="1"/>
</dbReference>
<dbReference type="Gene3D" id="3.40.50.2300">
    <property type="match status" value="3"/>
</dbReference>
<dbReference type="EMBL" id="CAMAPF010000958">
    <property type="protein sequence ID" value="CAH9130137.1"/>
    <property type="molecule type" value="Genomic_DNA"/>
</dbReference>
<dbReference type="GO" id="GO:0015276">
    <property type="term" value="F:ligand-gated monoatomic ion channel activity"/>
    <property type="evidence" value="ECO:0007669"/>
    <property type="project" value="InterPro"/>
</dbReference>
<organism evidence="20 21">
    <name type="scientific">Cuscuta epithymum</name>
    <dbReference type="NCBI Taxonomy" id="186058"/>
    <lineage>
        <taxon>Eukaryota</taxon>
        <taxon>Viridiplantae</taxon>
        <taxon>Streptophyta</taxon>
        <taxon>Embryophyta</taxon>
        <taxon>Tracheophyta</taxon>
        <taxon>Spermatophyta</taxon>
        <taxon>Magnoliopsida</taxon>
        <taxon>eudicotyledons</taxon>
        <taxon>Gunneridae</taxon>
        <taxon>Pentapetalae</taxon>
        <taxon>asterids</taxon>
        <taxon>lamiids</taxon>
        <taxon>Solanales</taxon>
        <taxon>Convolvulaceae</taxon>
        <taxon>Cuscuteae</taxon>
        <taxon>Cuscuta</taxon>
        <taxon>Cuscuta subgen. Cuscuta</taxon>
    </lineage>
</organism>
<evidence type="ECO:0000256" key="1">
    <source>
        <dbReference type="ARBA" id="ARBA00004141"/>
    </source>
</evidence>
<sequence length="898" mass="100360">MEAARRHCLALLILEISLVTISCMGAVNVDVGVILDSESISGKTRKACILLALSDFYGGHNRNTRIVPHFRESKSDDVGASSAAVDLLKNIQVQAILGPQGSTQTDFVTDIGKKVRVPIISSATSPSLSPIQNPYFIRAAYCSCAQAKAIAAIVKAFGWREVVFIYESSNFGSGILPHLVDAMMDISISVAHQSVLSPSAVDDQIMVELLKLKTKQTRVFIVHLHPDFALRFFVKVREAGMMSSGYVWMITDAFTSHLVSMEQSVHESLQGVIGVKPYVPSSAKLNNLIRRWKSKEFRRLNPDLDGVELTVFGLWAYDSVIALATALEKVNTTSGMELKKTFINKENNLTDLDAIGTSQMGPLLVESIRNVRFRGLSGDFHILDGELQPSAFEIVNVIRREKTIGFWTEKHGISKKSINPNGTTLYSANKHDLGTIIWPGDSITVPRGWEIATDEDKLKVGVPFRRRKGFEQFVKVTIHPQTNAVKATGFCIDVFEQVMKSMPYYVPFEYIPLKIPLANGKNFPEYDGFYEKDFTMKLDAVVGDITILSNRSKHVDFTFPFTESGVSIVVRVNQEHKNPWIFFQPLRKELWLVTAAFFVFIGTVVWVLEHKVNKEFQGPYHKQVGMIFWFSFSTLVFAQRERLINNLSKFVIIVWVFVVLVLTSSYTASLSSMLTSKKLQPTITIEELIKNGEYVGYQYGSFVGDMLNNKFGSTKMRGYSTLEEYDEALTKGSINGGVAAIMDELPYLRLLVAKYCGKYALVGPTYKTAGFGFAFQRGSPLVPDVSRAILRVTESETMRRITDEWFGDGTDCSQIDDTMYGSVDCFKGLFIIAGSSASLALLIFFCSFLYQNKDILTSDIPISQKIFALVKSFCEEKRTFGESDRKPSEFIEGRSNAC</sequence>
<feature type="transmembrane region" description="Helical" evidence="16">
    <location>
        <begin position="650"/>
        <end position="668"/>
    </location>
</feature>
<evidence type="ECO:0000256" key="12">
    <source>
        <dbReference type="ARBA" id="ARBA00023286"/>
    </source>
</evidence>
<evidence type="ECO:0000256" key="15">
    <source>
        <dbReference type="PIRNR" id="PIRNR037090"/>
    </source>
</evidence>
<keyword evidence="4 15" id="KW-0813">Transport</keyword>
<evidence type="ECO:0000256" key="7">
    <source>
        <dbReference type="ARBA" id="ARBA00022989"/>
    </source>
</evidence>
<dbReference type="SMART" id="SM00079">
    <property type="entry name" value="PBPe"/>
    <property type="match status" value="1"/>
</dbReference>
<keyword evidence="9 15" id="KW-0472">Membrane</keyword>
<dbReference type="FunFam" id="3.40.190.10:FF:000195">
    <property type="entry name" value="Glutamate receptor 2.7"/>
    <property type="match status" value="1"/>
</dbReference>
<dbReference type="InterPro" id="IPR001828">
    <property type="entry name" value="ANF_lig-bd_rcpt"/>
</dbReference>
<dbReference type="InterPro" id="IPR044440">
    <property type="entry name" value="GABAb_receptor_plant_PBP1"/>
</dbReference>
<dbReference type="InterPro" id="IPR017103">
    <property type="entry name" value="Iontropic_Glu_rcpt_pln"/>
</dbReference>
<dbReference type="Pfam" id="PF10613">
    <property type="entry name" value="Lig_chan-Glu_bd"/>
    <property type="match status" value="1"/>
</dbReference>
<evidence type="ECO:0000256" key="17">
    <source>
        <dbReference type="SAM" id="SignalP"/>
    </source>
</evidence>
<keyword evidence="21" id="KW-1185">Reference proteome</keyword>
<dbReference type="Pfam" id="PF00060">
    <property type="entry name" value="Lig_chan"/>
    <property type="match status" value="1"/>
</dbReference>
<evidence type="ECO:0000256" key="14">
    <source>
        <dbReference type="ARBA" id="ARBA00049638"/>
    </source>
</evidence>
<dbReference type="Pfam" id="PF01094">
    <property type="entry name" value="ANF_receptor"/>
    <property type="match status" value="1"/>
</dbReference>
<feature type="transmembrane region" description="Helical" evidence="16">
    <location>
        <begin position="590"/>
        <end position="608"/>
    </location>
</feature>
<evidence type="ECO:0000259" key="18">
    <source>
        <dbReference type="SMART" id="SM00079"/>
    </source>
</evidence>
<dbReference type="AlphaFoldDB" id="A0AAV0F3M9"/>
<feature type="domain" description="Ionotropic glutamate receptor C-terminal" evidence="18">
    <location>
        <begin position="459"/>
        <end position="808"/>
    </location>
</feature>
<reference evidence="20" key="1">
    <citation type="submission" date="2022-07" db="EMBL/GenBank/DDBJ databases">
        <authorList>
            <person name="Macas J."/>
            <person name="Novak P."/>
            <person name="Neumann P."/>
        </authorList>
    </citation>
    <scope>NUCLEOTIDE SEQUENCE</scope>
</reference>
<accession>A0AAV0F3M9</accession>
<evidence type="ECO:0000256" key="2">
    <source>
        <dbReference type="ARBA" id="ARBA00008685"/>
    </source>
</evidence>
<evidence type="ECO:0000313" key="21">
    <source>
        <dbReference type="Proteomes" id="UP001152523"/>
    </source>
</evidence>
<dbReference type="InterPro" id="IPR019594">
    <property type="entry name" value="Glu/Gly-bd"/>
</dbReference>
<name>A0AAV0F3M9_9ASTE</name>
<evidence type="ECO:0000256" key="8">
    <source>
        <dbReference type="ARBA" id="ARBA00023065"/>
    </source>
</evidence>
<dbReference type="FunFam" id="3.40.190.10:FF:000054">
    <property type="entry name" value="Glutamate receptor"/>
    <property type="match status" value="1"/>
</dbReference>
<protein>
    <recommendedName>
        <fullName evidence="15">Glutamate receptor</fullName>
    </recommendedName>
</protein>
<dbReference type="Proteomes" id="UP001152523">
    <property type="component" value="Unassembled WGS sequence"/>
</dbReference>
<feature type="signal peptide" evidence="17">
    <location>
        <begin position="1"/>
        <end position="25"/>
    </location>
</feature>
<dbReference type="EMBL" id="CAMAPF010000098">
    <property type="protein sequence ID" value="CAH9098330.1"/>
    <property type="molecule type" value="Genomic_DNA"/>
</dbReference>
<comment type="caution">
    <text evidence="20">The sequence shown here is derived from an EMBL/GenBank/DDBJ whole genome shotgun (WGS) entry which is preliminary data.</text>
</comment>
<comment type="function">
    <text evidence="14">Glutamate-gated receptor that probably acts as a non-selective cation channel. May be involved in light-signal transduction and calcium homeostasis via the regulation of calcium influx into cells.</text>
</comment>
<dbReference type="CDD" id="cd13686">
    <property type="entry name" value="GluR_Plant"/>
    <property type="match status" value="1"/>
</dbReference>